<reference evidence="5" key="1">
    <citation type="submission" date="2021-01" db="UniProtKB">
        <authorList>
            <consortium name="EnsemblPlants"/>
        </authorList>
    </citation>
    <scope>IDENTIFICATION</scope>
</reference>
<evidence type="ECO:0008006" key="7">
    <source>
        <dbReference type="Google" id="ProtNLM"/>
    </source>
</evidence>
<dbReference type="PRINTS" id="PR02064">
    <property type="entry name" value="DONSON"/>
</dbReference>
<dbReference type="GO" id="GO:0005634">
    <property type="term" value="C:nucleus"/>
    <property type="evidence" value="ECO:0007669"/>
    <property type="project" value="UniProtKB-SubCell"/>
</dbReference>
<keyword evidence="6" id="KW-1185">Reference proteome</keyword>
<dbReference type="Gramene" id="Kaladp0096s0147.3.v1.1">
    <property type="protein sequence ID" value="Kaladp0096s0147.3.v1.1"/>
    <property type="gene ID" value="Kaladp0096s0147.v1.1"/>
</dbReference>
<dbReference type="PANTHER" id="PTHR12972:SF0">
    <property type="entry name" value="PROTEIN DOWNSTREAM NEIGHBOR OF SON"/>
    <property type="match status" value="1"/>
</dbReference>
<protein>
    <recommendedName>
        <fullName evidence="7">Protein downstream neighbor of Son</fullName>
    </recommendedName>
</protein>
<dbReference type="Proteomes" id="UP000594263">
    <property type="component" value="Unplaced"/>
</dbReference>
<comment type="similarity">
    <text evidence="4">Belongs to the DONSON family.</text>
</comment>
<dbReference type="EnsemblPlants" id="Kaladp0096s0147.3.v1.1">
    <property type="protein sequence ID" value="Kaladp0096s0147.3.v1.1"/>
    <property type="gene ID" value="Kaladp0096s0147.v1.1"/>
</dbReference>
<organism evidence="5 6">
    <name type="scientific">Kalanchoe fedtschenkoi</name>
    <name type="common">Lavender scallops</name>
    <name type="synonym">South American air plant</name>
    <dbReference type="NCBI Taxonomy" id="63787"/>
    <lineage>
        <taxon>Eukaryota</taxon>
        <taxon>Viridiplantae</taxon>
        <taxon>Streptophyta</taxon>
        <taxon>Embryophyta</taxon>
        <taxon>Tracheophyta</taxon>
        <taxon>Spermatophyta</taxon>
        <taxon>Magnoliopsida</taxon>
        <taxon>eudicotyledons</taxon>
        <taxon>Gunneridae</taxon>
        <taxon>Pentapetalae</taxon>
        <taxon>Saxifragales</taxon>
        <taxon>Crassulaceae</taxon>
        <taxon>Kalanchoe</taxon>
    </lineage>
</organism>
<evidence type="ECO:0000313" key="5">
    <source>
        <dbReference type="EnsemblPlants" id="Kaladp0096s0147.2.v1.1"/>
    </source>
</evidence>
<evidence type="ECO:0000256" key="4">
    <source>
        <dbReference type="ARBA" id="ARBA00025806"/>
    </source>
</evidence>
<dbReference type="EnsemblPlants" id="Kaladp0096s0147.2.v1.1">
    <property type="protein sequence ID" value="Kaladp0096s0147.2.v1.1"/>
    <property type="gene ID" value="Kaladp0096s0147.v1.1"/>
</dbReference>
<evidence type="ECO:0000256" key="2">
    <source>
        <dbReference type="ARBA" id="ARBA00022473"/>
    </source>
</evidence>
<keyword evidence="2" id="KW-0217">Developmental protein</keyword>
<accession>A0A7N0V4X5</accession>
<name>A0A7N0V4X5_KALFE</name>
<keyword evidence="3" id="KW-0539">Nucleus</keyword>
<proteinExistence type="inferred from homology"/>
<dbReference type="InterPro" id="IPR024861">
    <property type="entry name" value="Donson"/>
</dbReference>
<dbReference type="OMA" id="YSMPLCH"/>
<sequence length="583" mass="64268">MNLQLLCSIPFKDMAGFKKPDFPKNPKYTDTRLSDVYQVKKSRLQLISGKESAKKQENLPVDKNCSTKNIFLNSAAYEQPAVCVDKLLRFSEDVKDDAVQGCTAADNHNENTFRTVAKLQLGNERLHGQTVVNMDKALKGLVAAKPPAFSSVSSDSSKCCGNLISNSSTNLCPDLIVPGHKCPLDLTLKTHMRVVSSSSVGWFHRSIMGSTYNGMAQVCMLKGDSVNQEVNLLPGFSSCSQISKPKAVYSWVYPQSSLPPSVISAFTLAASEGAEMDFLSKRHSAWEDAFRCLYYMLRKNACNIFYVCAAQFVVMFASSCGKGKAKISCNAYISKSTRGLRSLLKEHDVCFSMPLCPSRMEEATMEDLVELSEIEKQNLGQTRRLSSSSDVDGTPKSLLAFGGNQNVHSLYDFMLNYRSFLPTLTGADVPMLYSPVMFPNASIHIPEIQCKELKKLDHTTLSLSGPGMKNWGDQEILSGAKCYSIEVRDMYLPPWITCNLCAIMGSEGRDFEASFTTERTSAGLNVALETLIEKSEESKVQCMKDAIHPFGIVDAVVAPEMYSAVLKGLKYCHNSFAANLSRI</sequence>
<dbReference type="EnsemblPlants" id="Kaladp0096s0147.1.v1.1">
    <property type="protein sequence ID" value="Kaladp0096s0147.1.v1.1"/>
    <property type="gene ID" value="Kaladp0096s0147.v1.1"/>
</dbReference>
<evidence type="ECO:0000256" key="1">
    <source>
        <dbReference type="ARBA" id="ARBA00004123"/>
    </source>
</evidence>
<dbReference type="Gramene" id="Kaladp0096s0147.1.v1.1">
    <property type="protein sequence ID" value="Kaladp0096s0147.1.v1.1"/>
    <property type="gene ID" value="Kaladp0096s0147.v1.1"/>
</dbReference>
<evidence type="ECO:0000313" key="6">
    <source>
        <dbReference type="Proteomes" id="UP000594263"/>
    </source>
</evidence>
<dbReference type="PANTHER" id="PTHR12972">
    <property type="entry name" value="DOWNSTREAM NEIGHBOR OF SON"/>
    <property type="match status" value="1"/>
</dbReference>
<dbReference type="GO" id="GO:0033260">
    <property type="term" value="P:nuclear DNA replication"/>
    <property type="evidence" value="ECO:0007669"/>
    <property type="project" value="TreeGrafter"/>
</dbReference>
<dbReference type="AlphaFoldDB" id="A0A7N0V4X5"/>
<dbReference type="Gramene" id="Kaladp0096s0147.2.v1.1">
    <property type="protein sequence ID" value="Kaladp0096s0147.2.v1.1"/>
    <property type="gene ID" value="Kaladp0096s0147.v1.1"/>
</dbReference>
<comment type="subcellular location">
    <subcellularLocation>
        <location evidence="1">Nucleus</location>
    </subcellularLocation>
</comment>
<evidence type="ECO:0000256" key="3">
    <source>
        <dbReference type="ARBA" id="ARBA00023242"/>
    </source>
</evidence>